<organism evidence="9 10">
    <name type="scientific">Diabrotica virgifera virgifera</name>
    <name type="common">western corn rootworm</name>
    <dbReference type="NCBI Taxonomy" id="50390"/>
    <lineage>
        <taxon>Eukaryota</taxon>
        <taxon>Metazoa</taxon>
        <taxon>Ecdysozoa</taxon>
        <taxon>Arthropoda</taxon>
        <taxon>Hexapoda</taxon>
        <taxon>Insecta</taxon>
        <taxon>Pterygota</taxon>
        <taxon>Neoptera</taxon>
        <taxon>Endopterygota</taxon>
        <taxon>Coleoptera</taxon>
        <taxon>Polyphaga</taxon>
        <taxon>Cucujiformia</taxon>
        <taxon>Chrysomeloidea</taxon>
        <taxon>Chrysomelidae</taxon>
        <taxon>Galerucinae</taxon>
        <taxon>Diabroticina</taxon>
        <taxon>Diabroticites</taxon>
        <taxon>Diabrotica</taxon>
    </lineage>
</organism>
<evidence type="ECO:0000256" key="7">
    <source>
        <dbReference type="PROSITE-ProRule" id="PRU00283"/>
    </source>
</evidence>
<comment type="similarity">
    <text evidence="7">Belongs to the TRAFAC class myosin-kinesin ATPase superfamily. Kinesin family.</text>
</comment>
<dbReference type="InterPro" id="IPR027640">
    <property type="entry name" value="Kinesin-like_fam"/>
</dbReference>
<evidence type="ECO:0000259" key="8">
    <source>
        <dbReference type="PROSITE" id="PS50067"/>
    </source>
</evidence>
<dbReference type="GeneID" id="126893017"/>
<dbReference type="PANTHER" id="PTHR47972">
    <property type="entry name" value="KINESIN-LIKE PROTEIN KLP-3"/>
    <property type="match status" value="1"/>
</dbReference>
<dbReference type="InterPro" id="IPR027417">
    <property type="entry name" value="P-loop_NTPase"/>
</dbReference>
<dbReference type="Gene3D" id="3.40.850.10">
    <property type="entry name" value="Kinesin motor domain"/>
    <property type="match status" value="1"/>
</dbReference>
<evidence type="ECO:0000313" key="9">
    <source>
        <dbReference type="EnsemblMetazoa" id="XP_050518913.1"/>
    </source>
</evidence>
<evidence type="ECO:0000256" key="2">
    <source>
        <dbReference type="ARBA" id="ARBA00022701"/>
    </source>
</evidence>
<evidence type="ECO:0000256" key="5">
    <source>
        <dbReference type="ARBA" id="ARBA00023175"/>
    </source>
</evidence>
<keyword evidence="10" id="KW-1185">Reference proteome</keyword>
<keyword evidence="2" id="KW-0493">Microtubule</keyword>
<dbReference type="Proteomes" id="UP001652700">
    <property type="component" value="Unplaced"/>
</dbReference>
<dbReference type="SMART" id="SM00129">
    <property type="entry name" value="KISc"/>
    <property type="match status" value="1"/>
</dbReference>
<accession>A0ABM5L8Z5</accession>
<comment type="caution">
    <text evidence="7">Lacks conserved residue(s) required for the propagation of feature annotation.</text>
</comment>
<protein>
    <recommendedName>
        <fullName evidence="8">Kinesin motor domain-containing protein</fullName>
    </recommendedName>
</protein>
<dbReference type="Pfam" id="PF00225">
    <property type="entry name" value="Kinesin"/>
    <property type="match status" value="1"/>
</dbReference>
<keyword evidence="6" id="KW-0206">Cytoskeleton</keyword>
<dbReference type="RefSeq" id="XP_050518913.1">
    <property type="nucleotide sequence ID" value="XM_050662956.1"/>
</dbReference>
<dbReference type="Pfam" id="PF16796">
    <property type="entry name" value="Microtub_bd"/>
    <property type="match status" value="1"/>
</dbReference>
<evidence type="ECO:0000256" key="4">
    <source>
        <dbReference type="ARBA" id="ARBA00022840"/>
    </source>
</evidence>
<evidence type="ECO:0000256" key="3">
    <source>
        <dbReference type="ARBA" id="ARBA00022741"/>
    </source>
</evidence>
<keyword evidence="4" id="KW-0067">ATP-binding</keyword>
<dbReference type="PROSITE" id="PS50067">
    <property type="entry name" value="KINESIN_MOTOR_2"/>
    <property type="match status" value="1"/>
</dbReference>
<dbReference type="InterPro" id="IPR031852">
    <property type="entry name" value="Vik1/Cik1_MT-bd"/>
</dbReference>
<keyword evidence="3" id="KW-0547">Nucleotide-binding</keyword>
<dbReference type="SUPFAM" id="SSF52540">
    <property type="entry name" value="P-loop containing nucleoside triphosphate hydrolases"/>
    <property type="match status" value="1"/>
</dbReference>
<dbReference type="InterPro" id="IPR001752">
    <property type="entry name" value="Kinesin_motor_dom"/>
</dbReference>
<dbReference type="InterPro" id="IPR036961">
    <property type="entry name" value="Kinesin_motor_dom_sf"/>
</dbReference>
<evidence type="ECO:0000313" key="10">
    <source>
        <dbReference type="Proteomes" id="UP001652700"/>
    </source>
</evidence>
<keyword evidence="6" id="KW-0963">Cytoplasm</keyword>
<name>A0ABM5L8Z5_DIAVI</name>
<keyword evidence="5" id="KW-0505">Motor protein</keyword>
<dbReference type="EnsemblMetazoa" id="XM_050662956.1">
    <property type="protein sequence ID" value="XP_050518913.1"/>
    <property type="gene ID" value="LOC126893017"/>
</dbReference>
<dbReference type="PRINTS" id="PR00380">
    <property type="entry name" value="KINESINHEAVY"/>
</dbReference>
<comment type="subcellular location">
    <subcellularLocation>
        <location evidence="1">Cytoplasm</location>
        <location evidence="1">Cytoskeleton</location>
    </subcellularLocation>
</comment>
<dbReference type="PANTHER" id="PTHR47972:SF45">
    <property type="entry name" value="PROTEIN CLARET SEGREGATIONAL"/>
    <property type="match status" value="1"/>
</dbReference>
<evidence type="ECO:0000256" key="1">
    <source>
        <dbReference type="ARBA" id="ARBA00004245"/>
    </source>
</evidence>
<feature type="domain" description="Kinesin motor" evidence="8">
    <location>
        <begin position="1"/>
        <end position="313"/>
    </location>
</feature>
<proteinExistence type="inferred from homology"/>
<reference evidence="9" key="1">
    <citation type="submission" date="2025-05" db="UniProtKB">
        <authorList>
            <consortium name="EnsemblMetazoa"/>
        </authorList>
    </citation>
    <scope>IDENTIFICATION</scope>
</reference>
<sequence length="321" mass="36150">MGQERLENLTIISTESEFLKDLNNENLINEFVKDKIHTDSGKDPKSNDNEKFYLCFRPGIPGNGNSSRILFRLVQSAVDVCVFAYGQTGSGITYTMQGSEDPEDMGMIPRAINLIFDTIQDMDISKCHYVDTASFLEIYNENVRDLLNSDKNQKLEIMYNKGRGTSVPNLTLKEISSFEDFGKYQKHAVTKITIHGTKITSSNEETANETWTGSVNLVDLAGTESMKSGSKARATETKHINQSLPTLKNVILALRNKDKHILYRNSKLTYLLQPSLGGNSSRTLMLLVNMSPFEETYNENINALRFASTVKEVKTKIVYEQ</sequence>
<evidence type="ECO:0000256" key="6">
    <source>
        <dbReference type="ARBA" id="ARBA00023212"/>
    </source>
</evidence>